<keyword evidence="5" id="KW-1185">Reference proteome</keyword>
<protein>
    <submittedName>
        <fullName evidence="4">Short chain dehydrogenase/reductase</fullName>
    </submittedName>
</protein>
<dbReference type="GO" id="GO:0050664">
    <property type="term" value="F:oxidoreductase activity, acting on NAD(P)H, oxygen as acceptor"/>
    <property type="evidence" value="ECO:0007669"/>
    <property type="project" value="TreeGrafter"/>
</dbReference>
<keyword evidence="2" id="KW-0521">NADP</keyword>
<dbReference type="Pfam" id="PF00106">
    <property type="entry name" value="adh_short"/>
    <property type="match status" value="1"/>
</dbReference>
<dbReference type="Gene3D" id="3.40.50.720">
    <property type="entry name" value="NAD(P)-binding Rossmann-like Domain"/>
    <property type="match status" value="1"/>
</dbReference>
<gene>
    <name evidence="4" type="ORF">BCR34DRAFT_572343</name>
</gene>
<dbReference type="GO" id="GO:0016616">
    <property type="term" value="F:oxidoreductase activity, acting on the CH-OH group of donors, NAD or NADP as acceptor"/>
    <property type="evidence" value="ECO:0007669"/>
    <property type="project" value="UniProtKB-ARBA"/>
</dbReference>
<comment type="similarity">
    <text evidence="1">Belongs to the short-chain dehydrogenases/reductases (SDR) family.</text>
</comment>
<dbReference type="InterPro" id="IPR036291">
    <property type="entry name" value="NAD(P)-bd_dom_sf"/>
</dbReference>
<evidence type="ECO:0000313" key="4">
    <source>
        <dbReference type="EMBL" id="ORY04950.1"/>
    </source>
</evidence>
<evidence type="ECO:0000256" key="3">
    <source>
        <dbReference type="ARBA" id="ARBA00023002"/>
    </source>
</evidence>
<evidence type="ECO:0000256" key="1">
    <source>
        <dbReference type="ARBA" id="ARBA00006484"/>
    </source>
</evidence>
<evidence type="ECO:0000256" key="2">
    <source>
        <dbReference type="ARBA" id="ARBA00022857"/>
    </source>
</evidence>
<reference evidence="4 5" key="1">
    <citation type="submission" date="2016-07" db="EMBL/GenBank/DDBJ databases">
        <title>Pervasive Adenine N6-methylation of Active Genes in Fungi.</title>
        <authorList>
            <consortium name="DOE Joint Genome Institute"/>
            <person name="Mondo S.J."/>
            <person name="Dannebaum R.O."/>
            <person name="Kuo R.C."/>
            <person name="Labutti K."/>
            <person name="Haridas S."/>
            <person name="Kuo A."/>
            <person name="Salamov A."/>
            <person name="Ahrendt S.R."/>
            <person name="Lipzen A."/>
            <person name="Sullivan W."/>
            <person name="Andreopoulos W.B."/>
            <person name="Clum A."/>
            <person name="Lindquist E."/>
            <person name="Daum C."/>
            <person name="Ramamoorthy G.K."/>
            <person name="Gryganskyi A."/>
            <person name="Culley D."/>
            <person name="Magnuson J.K."/>
            <person name="James T.Y."/>
            <person name="O'Malley M.A."/>
            <person name="Stajich J.E."/>
            <person name="Spatafora J.W."/>
            <person name="Visel A."/>
            <person name="Grigoriev I.V."/>
        </authorList>
    </citation>
    <scope>NUCLEOTIDE SEQUENCE [LARGE SCALE GENOMIC DNA]</scope>
    <source>
        <strain evidence="4 5">CBS 115471</strain>
    </source>
</reference>
<dbReference type="PANTHER" id="PTHR43008:SF7">
    <property type="entry name" value="SHORT CHAIN DEHYDROGENASE_REDUCTASE (AFU_ORTHOLOGUE AFUA_2G00830)"/>
    <property type="match status" value="1"/>
</dbReference>
<dbReference type="Proteomes" id="UP000193144">
    <property type="component" value="Unassembled WGS sequence"/>
</dbReference>
<proteinExistence type="inferred from homology"/>
<sequence>MSVFQPSNLALITGGASGVGLAVAQLCLKHAMRVAIVDCNIETLELAKKTLGEKDVKTFEADVADEEAWKGLKRDVEGELGEVDFLMLNAGIGGKGGWGEGEYFRTILATNLFGVINGLNTFVPTFQTRSSTKPSAIVITGSKQGITNPPGNPAYNASKAAVKVLAEHLSFDLRDTKTEVHLLVPGWTFTGLSGNSPNNPSPQPKPAGAWSPSQVADYMYTKMLEKKFYIICPDNDVDEATDKKRMLWSVGDVVNGRPPLTRWREEWKERCERGIGELDV</sequence>
<dbReference type="STRING" id="1231657.A0A1Y1Z3W1"/>
<dbReference type="AlphaFoldDB" id="A0A1Y1Z3W1"/>
<dbReference type="PROSITE" id="PS00061">
    <property type="entry name" value="ADH_SHORT"/>
    <property type="match status" value="1"/>
</dbReference>
<keyword evidence="3" id="KW-0560">Oxidoreductase</keyword>
<dbReference type="SUPFAM" id="SSF51735">
    <property type="entry name" value="NAD(P)-binding Rossmann-fold domains"/>
    <property type="match status" value="1"/>
</dbReference>
<dbReference type="InterPro" id="IPR020904">
    <property type="entry name" value="Sc_DH/Rdtase_CS"/>
</dbReference>
<comment type="caution">
    <text evidence="4">The sequence shown here is derived from an EMBL/GenBank/DDBJ whole genome shotgun (WGS) entry which is preliminary data.</text>
</comment>
<dbReference type="PRINTS" id="PR00081">
    <property type="entry name" value="GDHRDH"/>
</dbReference>
<dbReference type="CDD" id="cd05233">
    <property type="entry name" value="SDR_c"/>
    <property type="match status" value="1"/>
</dbReference>
<evidence type="ECO:0000313" key="5">
    <source>
        <dbReference type="Proteomes" id="UP000193144"/>
    </source>
</evidence>
<dbReference type="OrthoDB" id="5307821at2759"/>
<dbReference type="PANTHER" id="PTHR43008">
    <property type="entry name" value="BENZIL REDUCTASE"/>
    <property type="match status" value="1"/>
</dbReference>
<dbReference type="InterPro" id="IPR002347">
    <property type="entry name" value="SDR_fam"/>
</dbReference>
<name>A0A1Y1Z3W1_9PLEO</name>
<organism evidence="4 5">
    <name type="scientific">Clohesyomyces aquaticus</name>
    <dbReference type="NCBI Taxonomy" id="1231657"/>
    <lineage>
        <taxon>Eukaryota</taxon>
        <taxon>Fungi</taxon>
        <taxon>Dikarya</taxon>
        <taxon>Ascomycota</taxon>
        <taxon>Pezizomycotina</taxon>
        <taxon>Dothideomycetes</taxon>
        <taxon>Pleosporomycetidae</taxon>
        <taxon>Pleosporales</taxon>
        <taxon>Lindgomycetaceae</taxon>
        <taxon>Clohesyomyces</taxon>
    </lineage>
</organism>
<accession>A0A1Y1Z3W1</accession>
<dbReference type="EMBL" id="MCFA01000130">
    <property type="protein sequence ID" value="ORY04950.1"/>
    <property type="molecule type" value="Genomic_DNA"/>
</dbReference>